<reference evidence="2" key="1">
    <citation type="submission" date="2021-01" db="EMBL/GenBank/DDBJ databases">
        <authorList>
            <person name="Corre E."/>
            <person name="Pelletier E."/>
            <person name="Niang G."/>
            <person name="Scheremetjew M."/>
            <person name="Finn R."/>
            <person name="Kale V."/>
            <person name="Holt S."/>
            <person name="Cochrane G."/>
            <person name="Meng A."/>
            <person name="Brown T."/>
            <person name="Cohen L."/>
        </authorList>
    </citation>
    <scope>NUCLEOTIDE SEQUENCE</scope>
    <source>
        <strain evidence="2">GSBS06</strain>
    </source>
</reference>
<dbReference type="PROSITE" id="PS50106">
    <property type="entry name" value="PDZ"/>
    <property type="match status" value="1"/>
</dbReference>
<evidence type="ECO:0000313" key="2">
    <source>
        <dbReference type="EMBL" id="CAE0434434.1"/>
    </source>
</evidence>
<sequence>MLRNAGIYTRSLIVEVNGIPTPDLLAFHKLYSTFKHGQEITMKVSQLGNSKHTSLLPVRVDKKWFPEILAIRDDTKGIWKQTHNFNHDLKLTSNKESPNYSIAFFPEGSNRAERALTKSLVGVRFHVPYRIDGLPSDGYIGTGLVVDSENGFIIVDRDTVPCALGDVTLSFGSSVQIQGKVHFIHPLHNIAVVKYDPNVVSHLDIKACTFDETPMCELVNKKGWFVGLMGAEAPCGASLVSLQGTFMEAPKLKPPFPPVPRFRDTQIDPIMMRGINAKFNGVYCTEDGTVNAYVVSNPYSGRSAVTNMPVRTSFWCGLPVPIIKQILDPIKEGKNPKFRGLGVNLEYIGFLRARQLGLDEEKMKEIISNGKGSVILMVSSLWGGCAAEKLLHNGDIILEVEGVSVNDYFTCETLVKDKSSVRVKVLRYGKIHDFEIETVNLDHDTTDRVLLWAGAVLQKLPSAVSHQKGISAEKGGIYISSITRGSPAQKYKLQPTYRIVEIDGKETLTLDDFSKAIQHKQDNSPVRIKTVDLKGKVFVTTLRTDLQYWPTYDMRLEDSEKKDDCVLEPIQNPGEENTSNLIIQQEIEVDQNVETEMYSNSKTSVNMVTDKNWKRIHIN</sequence>
<dbReference type="InterPro" id="IPR036034">
    <property type="entry name" value="PDZ_sf"/>
</dbReference>
<dbReference type="PANTHER" id="PTHR46366:SF1">
    <property type="entry name" value="PDZ DOMAIN-CONTAINING PROTEIN C1685.05"/>
    <property type="match status" value="1"/>
</dbReference>
<accession>A0A7S3PG26</accession>
<dbReference type="Gene3D" id="2.30.42.10">
    <property type="match status" value="2"/>
</dbReference>
<dbReference type="AlphaFoldDB" id="A0A7S3PG26"/>
<gene>
    <name evidence="2" type="ORF">ASTO00021_LOCUS4732</name>
</gene>
<dbReference type="InterPro" id="IPR009003">
    <property type="entry name" value="Peptidase_S1_PA"/>
</dbReference>
<proteinExistence type="predicted"/>
<feature type="domain" description="PDZ" evidence="1">
    <location>
        <begin position="454"/>
        <end position="532"/>
    </location>
</feature>
<organism evidence="2">
    <name type="scientific">Aplanochytrium stocchinoi</name>
    <dbReference type="NCBI Taxonomy" id="215587"/>
    <lineage>
        <taxon>Eukaryota</taxon>
        <taxon>Sar</taxon>
        <taxon>Stramenopiles</taxon>
        <taxon>Bigyra</taxon>
        <taxon>Labyrinthulomycetes</taxon>
        <taxon>Thraustochytrida</taxon>
        <taxon>Thraustochytriidae</taxon>
        <taxon>Aplanochytrium</taxon>
    </lineage>
</organism>
<protein>
    <recommendedName>
        <fullName evidence="1">PDZ domain-containing protein</fullName>
    </recommendedName>
</protein>
<name>A0A7S3PG26_9STRA</name>
<dbReference type="EMBL" id="HBIN01006472">
    <property type="protein sequence ID" value="CAE0434434.1"/>
    <property type="molecule type" value="Transcribed_RNA"/>
</dbReference>
<dbReference type="Pfam" id="PF12812">
    <property type="entry name" value="PDZ_1"/>
    <property type="match status" value="1"/>
</dbReference>
<dbReference type="SUPFAM" id="SSF50156">
    <property type="entry name" value="PDZ domain-like"/>
    <property type="match status" value="2"/>
</dbReference>
<dbReference type="SMART" id="SM00228">
    <property type="entry name" value="PDZ"/>
    <property type="match status" value="2"/>
</dbReference>
<dbReference type="InterPro" id="IPR025926">
    <property type="entry name" value="PDZ-like_dom"/>
</dbReference>
<dbReference type="SUPFAM" id="SSF50494">
    <property type="entry name" value="Trypsin-like serine proteases"/>
    <property type="match status" value="1"/>
</dbReference>
<dbReference type="PANTHER" id="PTHR46366">
    <property type="entry name" value="PRO-APOPTOTIC SERINE PROTEASE NMA111"/>
    <property type="match status" value="1"/>
</dbReference>
<dbReference type="InterPro" id="IPR001478">
    <property type="entry name" value="PDZ"/>
</dbReference>
<evidence type="ECO:0000259" key="1">
    <source>
        <dbReference type="PROSITE" id="PS50106"/>
    </source>
</evidence>